<accession>A0A1L9Q4K0</accession>
<evidence type="ECO:0000313" key="3">
    <source>
        <dbReference type="Proteomes" id="UP000184073"/>
    </source>
</evidence>
<dbReference type="RefSeq" id="XP_040674459.1">
    <property type="nucleotide sequence ID" value="XM_040808011.1"/>
</dbReference>
<name>A0A1L9Q4K0_ASPVE</name>
<gene>
    <name evidence="2" type="ORF">ASPVEDRAFT_144715</name>
</gene>
<dbReference type="Proteomes" id="UP000184073">
    <property type="component" value="Unassembled WGS sequence"/>
</dbReference>
<evidence type="ECO:0000256" key="1">
    <source>
        <dbReference type="SAM" id="MobiDB-lite"/>
    </source>
</evidence>
<dbReference type="OrthoDB" id="4469495at2759"/>
<organism evidence="2 3">
    <name type="scientific">Aspergillus versicolor CBS 583.65</name>
    <dbReference type="NCBI Taxonomy" id="1036611"/>
    <lineage>
        <taxon>Eukaryota</taxon>
        <taxon>Fungi</taxon>
        <taxon>Dikarya</taxon>
        <taxon>Ascomycota</taxon>
        <taxon>Pezizomycotina</taxon>
        <taxon>Eurotiomycetes</taxon>
        <taxon>Eurotiomycetidae</taxon>
        <taxon>Eurotiales</taxon>
        <taxon>Aspergillaceae</taxon>
        <taxon>Aspergillus</taxon>
        <taxon>Aspergillus subgen. Nidulantes</taxon>
    </lineage>
</organism>
<reference evidence="3" key="1">
    <citation type="journal article" date="2017" name="Genome Biol.">
        <title>Comparative genomics reveals high biological diversity and specific adaptations in the industrially and medically important fungal genus Aspergillus.</title>
        <authorList>
            <person name="de Vries R.P."/>
            <person name="Riley R."/>
            <person name="Wiebenga A."/>
            <person name="Aguilar-Osorio G."/>
            <person name="Amillis S."/>
            <person name="Uchima C.A."/>
            <person name="Anderluh G."/>
            <person name="Asadollahi M."/>
            <person name="Askin M."/>
            <person name="Barry K."/>
            <person name="Battaglia E."/>
            <person name="Bayram O."/>
            <person name="Benocci T."/>
            <person name="Braus-Stromeyer S.A."/>
            <person name="Caldana C."/>
            <person name="Canovas D."/>
            <person name="Cerqueira G.C."/>
            <person name="Chen F."/>
            <person name="Chen W."/>
            <person name="Choi C."/>
            <person name="Clum A."/>
            <person name="Dos Santos R.A."/>
            <person name="Damasio A.R."/>
            <person name="Diallinas G."/>
            <person name="Emri T."/>
            <person name="Fekete E."/>
            <person name="Flipphi M."/>
            <person name="Freyberg S."/>
            <person name="Gallo A."/>
            <person name="Gournas C."/>
            <person name="Habgood R."/>
            <person name="Hainaut M."/>
            <person name="Harispe M.L."/>
            <person name="Henrissat B."/>
            <person name="Hilden K.S."/>
            <person name="Hope R."/>
            <person name="Hossain A."/>
            <person name="Karabika E."/>
            <person name="Karaffa L."/>
            <person name="Karanyi Z."/>
            <person name="Krasevec N."/>
            <person name="Kuo A."/>
            <person name="Kusch H."/>
            <person name="LaButti K."/>
            <person name="Lagendijk E.L."/>
            <person name="Lapidus A."/>
            <person name="Levasseur A."/>
            <person name="Lindquist E."/>
            <person name="Lipzen A."/>
            <person name="Logrieco A.F."/>
            <person name="MacCabe A."/>
            <person name="Maekelae M.R."/>
            <person name="Malavazi I."/>
            <person name="Melin P."/>
            <person name="Meyer V."/>
            <person name="Mielnichuk N."/>
            <person name="Miskei M."/>
            <person name="Molnar A.P."/>
            <person name="Mule G."/>
            <person name="Ngan C.Y."/>
            <person name="Orejas M."/>
            <person name="Orosz E."/>
            <person name="Ouedraogo J.P."/>
            <person name="Overkamp K.M."/>
            <person name="Park H.-S."/>
            <person name="Perrone G."/>
            <person name="Piumi F."/>
            <person name="Punt P.J."/>
            <person name="Ram A.F."/>
            <person name="Ramon A."/>
            <person name="Rauscher S."/>
            <person name="Record E."/>
            <person name="Riano-Pachon D.M."/>
            <person name="Robert V."/>
            <person name="Roehrig J."/>
            <person name="Ruller R."/>
            <person name="Salamov A."/>
            <person name="Salih N.S."/>
            <person name="Samson R.A."/>
            <person name="Sandor E."/>
            <person name="Sanguinetti M."/>
            <person name="Schuetze T."/>
            <person name="Sepcic K."/>
            <person name="Shelest E."/>
            <person name="Sherlock G."/>
            <person name="Sophianopoulou V."/>
            <person name="Squina F.M."/>
            <person name="Sun H."/>
            <person name="Susca A."/>
            <person name="Todd R.B."/>
            <person name="Tsang A."/>
            <person name="Unkles S.E."/>
            <person name="van de Wiele N."/>
            <person name="van Rossen-Uffink D."/>
            <person name="Oliveira J.V."/>
            <person name="Vesth T.C."/>
            <person name="Visser J."/>
            <person name="Yu J.-H."/>
            <person name="Zhou M."/>
            <person name="Andersen M.R."/>
            <person name="Archer D.B."/>
            <person name="Baker S.E."/>
            <person name="Benoit I."/>
            <person name="Brakhage A.A."/>
            <person name="Braus G.H."/>
            <person name="Fischer R."/>
            <person name="Frisvad J.C."/>
            <person name="Goldman G.H."/>
            <person name="Houbraken J."/>
            <person name="Oakley B."/>
            <person name="Pocsi I."/>
            <person name="Scazzocchio C."/>
            <person name="Seiboth B."/>
            <person name="vanKuyk P.A."/>
            <person name="Wortman J."/>
            <person name="Dyer P.S."/>
            <person name="Grigoriev I.V."/>
        </authorList>
    </citation>
    <scope>NUCLEOTIDE SEQUENCE [LARGE SCALE GENOMIC DNA]</scope>
    <source>
        <strain evidence="3">CBS 583.65</strain>
    </source>
</reference>
<keyword evidence="3" id="KW-1185">Reference proteome</keyword>
<sequence length="290" mass="32898">MTFVRSHVYTSRRVAKVSICREALKKLKNEFPNWIVPERPKDSISPPGWDWVETLHEYCVHQGLPEPKYTKYVHHKGYRHEVEVDGGTYFGSLKYYSQELQSKQGAAHVALYDVLVRDDRDGVETGGLPNLRNSNEALLAVIPRDPRHISTGWVGSRGDLSPEQFNETPLAVAPQNPYSPPTEPRVSSKFLFDEHEESRRVKRHGGRSKPPINSSRACKPTPGNANLQPLENCRLAATQSFSTTRNAVHEACAWKVCDYLIDMVKEDMMLEQKAAKEREAITMWGETAAR</sequence>
<evidence type="ECO:0000313" key="2">
    <source>
        <dbReference type="EMBL" id="OJJ08697.1"/>
    </source>
</evidence>
<protein>
    <submittedName>
        <fullName evidence="2">Uncharacterized protein</fullName>
    </submittedName>
</protein>
<dbReference type="AlphaFoldDB" id="A0A1L9Q4K0"/>
<feature type="region of interest" description="Disordered" evidence="1">
    <location>
        <begin position="195"/>
        <end position="223"/>
    </location>
</feature>
<dbReference type="SUPFAM" id="SSF54768">
    <property type="entry name" value="dsRNA-binding domain-like"/>
    <property type="match status" value="1"/>
</dbReference>
<proteinExistence type="predicted"/>
<dbReference type="EMBL" id="KV878140">
    <property type="protein sequence ID" value="OJJ08697.1"/>
    <property type="molecule type" value="Genomic_DNA"/>
</dbReference>
<dbReference type="Gene3D" id="3.30.160.20">
    <property type="match status" value="1"/>
</dbReference>
<dbReference type="CDD" id="cd00048">
    <property type="entry name" value="DSRM_SF"/>
    <property type="match status" value="1"/>
</dbReference>
<dbReference type="VEuPathDB" id="FungiDB:ASPVEDRAFT_144715"/>
<dbReference type="GeneID" id="63723522"/>